<accession>A0A1A9A8P8</accession>
<sequence length="337" mass="37352">MTTVHRWTGRETRALRQALRMSIRDFSAHLGVAERTVSKWEAGQERVRPRPEMQAALDTALTKTADEARDRFVAALSPSEPRSVPVPRRSDLGMLARQRVAATRALVGRTPDEFAELLAESLGWCPSAEMVLRWEASETPPGDVMLALDGLGERPASSDRMAGLTAIYPSRSQLSARLPADQLFDGAQSIRALGLSLNMLCQDYADRSWQTLLTTGAKAQCLFLDPAGSAIQAREAEEGFPTGQLSALTKLNIETLLRVRDRLPASLRDSMSLATYDETPRFNIVLVDDLCVAQPYLTESRGVDSPAFVIRQNQSNGGLYPVFEQVFESHWQRRRPV</sequence>
<name>A0A1A9A8P8_9ACTN</name>
<dbReference type="Proteomes" id="UP000199385">
    <property type="component" value="Chromosome I"/>
</dbReference>
<protein>
    <submittedName>
        <fullName evidence="2">Helix-turn-helix domain-containing protein</fullName>
    </submittedName>
</protein>
<dbReference type="Pfam" id="PF01381">
    <property type="entry name" value="HTH_3"/>
    <property type="match status" value="1"/>
</dbReference>
<dbReference type="InterPro" id="IPR045697">
    <property type="entry name" value="DUF5919"/>
</dbReference>
<dbReference type="AlphaFoldDB" id="A0A1A9A8P8"/>
<dbReference type="CDD" id="cd00093">
    <property type="entry name" value="HTH_XRE"/>
    <property type="match status" value="1"/>
</dbReference>
<dbReference type="PROSITE" id="PS50943">
    <property type="entry name" value="HTH_CROC1"/>
    <property type="match status" value="1"/>
</dbReference>
<evidence type="ECO:0000313" key="3">
    <source>
        <dbReference type="Proteomes" id="UP000199385"/>
    </source>
</evidence>
<dbReference type="OrthoDB" id="4319500at2"/>
<evidence type="ECO:0000313" key="2">
    <source>
        <dbReference type="EMBL" id="SBT52488.1"/>
    </source>
</evidence>
<dbReference type="STRING" id="261654.GA0070611_5657"/>
<reference evidence="3" key="1">
    <citation type="submission" date="2016-06" db="EMBL/GenBank/DDBJ databases">
        <authorList>
            <person name="Varghese N."/>
            <person name="Submissions Spin"/>
        </authorList>
    </citation>
    <scope>NUCLEOTIDE SEQUENCE [LARGE SCALE GENOMIC DNA]</scope>
    <source>
        <strain evidence="3">DSM 44815</strain>
    </source>
</reference>
<dbReference type="Pfam" id="PF19319">
    <property type="entry name" value="DUF5919"/>
    <property type="match status" value="1"/>
</dbReference>
<dbReference type="EMBL" id="LT594323">
    <property type="protein sequence ID" value="SBT52488.1"/>
    <property type="molecule type" value="Genomic_DNA"/>
</dbReference>
<dbReference type="PATRIC" id="fig|261654.4.peg.5731"/>
<feature type="domain" description="HTH cro/C1-type" evidence="1">
    <location>
        <begin position="13"/>
        <end position="68"/>
    </location>
</feature>
<dbReference type="RefSeq" id="WP_157740402.1">
    <property type="nucleotide sequence ID" value="NZ_LT594323.1"/>
</dbReference>
<evidence type="ECO:0000259" key="1">
    <source>
        <dbReference type="PROSITE" id="PS50943"/>
    </source>
</evidence>
<dbReference type="InterPro" id="IPR010982">
    <property type="entry name" value="Lambda_DNA-bd_dom_sf"/>
</dbReference>
<gene>
    <name evidence="2" type="ORF">GA0070611_5657</name>
</gene>
<dbReference type="Gene3D" id="1.10.260.40">
    <property type="entry name" value="lambda repressor-like DNA-binding domains"/>
    <property type="match status" value="1"/>
</dbReference>
<dbReference type="InterPro" id="IPR001387">
    <property type="entry name" value="Cro/C1-type_HTH"/>
</dbReference>
<organism evidence="2 3">
    <name type="scientific">Micromonospora auratinigra</name>
    <dbReference type="NCBI Taxonomy" id="261654"/>
    <lineage>
        <taxon>Bacteria</taxon>
        <taxon>Bacillati</taxon>
        <taxon>Actinomycetota</taxon>
        <taxon>Actinomycetes</taxon>
        <taxon>Micromonosporales</taxon>
        <taxon>Micromonosporaceae</taxon>
        <taxon>Micromonospora</taxon>
    </lineage>
</organism>
<keyword evidence="3" id="KW-1185">Reference proteome</keyword>
<dbReference type="SUPFAM" id="SSF47413">
    <property type="entry name" value="lambda repressor-like DNA-binding domains"/>
    <property type="match status" value="1"/>
</dbReference>
<proteinExistence type="predicted"/>
<dbReference type="GO" id="GO:0003677">
    <property type="term" value="F:DNA binding"/>
    <property type="evidence" value="ECO:0007669"/>
    <property type="project" value="InterPro"/>
</dbReference>